<protein>
    <submittedName>
        <fullName evidence="1">Uncharacterized protein</fullName>
    </submittedName>
</protein>
<reference evidence="1" key="2">
    <citation type="submission" date="2020-11" db="EMBL/GenBank/DDBJ databases">
        <authorList>
            <consortium name="DOE Joint Genome Institute"/>
            <person name="Kuo A."/>
            <person name="Miyauchi S."/>
            <person name="Kiss E."/>
            <person name="Drula E."/>
            <person name="Kohler A."/>
            <person name="Sanchez-Garcia M."/>
            <person name="Andreopoulos B."/>
            <person name="Barry K.W."/>
            <person name="Bonito G."/>
            <person name="Buee M."/>
            <person name="Carver A."/>
            <person name="Chen C."/>
            <person name="Cichocki N."/>
            <person name="Clum A."/>
            <person name="Culley D."/>
            <person name="Crous P.W."/>
            <person name="Fauchery L."/>
            <person name="Girlanda M."/>
            <person name="Hayes R."/>
            <person name="Keri Z."/>
            <person name="Labutti K."/>
            <person name="Lipzen A."/>
            <person name="Lombard V."/>
            <person name="Magnuson J."/>
            <person name="Maillard F."/>
            <person name="Morin E."/>
            <person name="Murat C."/>
            <person name="Nolan M."/>
            <person name="Ohm R."/>
            <person name="Pangilinan J."/>
            <person name="Pereira M."/>
            <person name="Perotto S."/>
            <person name="Peter M."/>
            <person name="Riley R."/>
            <person name="Sitrit Y."/>
            <person name="Stielow B."/>
            <person name="Szollosi G."/>
            <person name="Zifcakova L."/>
            <person name="Stursova M."/>
            <person name="Spatafora J.W."/>
            <person name="Tedersoo L."/>
            <person name="Vaario L.-M."/>
            <person name="Yamada A."/>
            <person name="Yan M."/>
            <person name="Wang P."/>
            <person name="Xu J."/>
            <person name="Bruns T."/>
            <person name="Baldrian P."/>
            <person name="Vilgalys R."/>
            <person name="Henrissat B."/>
            <person name="Grigoriev I.V."/>
            <person name="Hibbett D."/>
            <person name="Nagy L.G."/>
            <person name="Martin F.M."/>
        </authorList>
    </citation>
    <scope>NUCLEOTIDE SEQUENCE</scope>
    <source>
        <strain evidence="1">UH-Tt-Lm1</strain>
    </source>
</reference>
<accession>A0A9P6HMN5</accession>
<reference evidence="1" key="1">
    <citation type="journal article" date="2020" name="Nat. Commun.">
        <title>Large-scale genome sequencing of mycorrhizal fungi provides insights into the early evolution of symbiotic traits.</title>
        <authorList>
            <person name="Miyauchi S."/>
            <person name="Kiss E."/>
            <person name="Kuo A."/>
            <person name="Drula E."/>
            <person name="Kohler A."/>
            <person name="Sanchez-Garcia M."/>
            <person name="Morin E."/>
            <person name="Andreopoulos B."/>
            <person name="Barry K.W."/>
            <person name="Bonito G."/>
            <person name="Buee M."/>
            <person name="Carver A."/>
            <person name="Chen C."/>
            <person name="Cichocki N."/>
            <person name="Clum A."/>
            <person name="Culley D."/>
            <person name="Crous P.W."/>
            <person name="Fauchery L."/>
            <person name="Girlanda M."/>
            <person name="Hayes R.D."/>
            <person name="Keri Z."/>
            <person name="LaButti K."/>
            <person name="Lipzen A."/>
            <person name="Lombard V."/>
            <person name="Magnuson J."/>
            <person name="Maillard F."/>
            <person name="Murat C."/>
            <person name="Nolan M."/>
            <person name="Ohm R.A."/>
            <person name="Pangilinan J."/>
            <person name="Pereira M.F."/>
            <person name="Perotto S."/>
            <person name="Peter M."/>
            <person name="Pfister S."/>
            <person name="Riley R."/>
            <person name="Sitrit Y."/>
            <person name="Stielow J.B."/>
            <person name="Szollosi G."/>
            <person name="Zifcakova L."/>
            <person name="Stursova M."/>
            <person name="Spatafora J.W."/>
            <person name="Tedersoo L."/>
            <person name="Vaario L.M."/>
            <person name="Yamada A."/>
            <person name="Yan M."/>
            <person name="Wang P."/>
            <person name="Xu J."/>
            <person name="Bruns T."/>
            <person name="Baldrian P."/>
            <person name="Vilgalys R."/>
            <person name="Dunand C."/>
            <person name="Henrissat B."/>
            <person name="Grigoriev I.V."/>
            <person name="Hibbett D."/>
            <person name="Nagy L.G."/>
            <person name="Martin F.M."/>
        </authorList>
    </citation>
    <scope>NUCLEOTIDE SEQUENCE</scope>
    <source>
        <strain evidence="1">UH-Tt-Lm1</strain>
    </source>
</reference>
<keyword evidence="2" id="KW-1185">Reference proteome</keyword>
<evidence type="ECO:0000313" key="1">
    <source>
        <dbReference type="EMBL" id="KAF9790634.1"/>
    </source>
</evidence>
<dbReference type="EMBL" id="WIUZ02000002">
    <property type="protein sequence ID" value="KAF9790634.1"/>
    <property type="molecule type" value="Genomic_DNA"/>
</dbReference>
<name>A0A9P6HMN5_9AGAM</name>
<proteinExistence type="predicted"/>
<comment type="caution">
    <text evidence="1">The sequence shown here is derived from an EMBL/GenBank/DDBJ whole genome shotgun (WGS) entry which is preliminary data.</text>
</comment>
<organism evidence="1 2">
    <name type="scientific">Thelephora terrestris</name>
    <dbReference type="NCBI Taxonomy" id="56493"/>
    <lineage>
        <taxon>Eukaryota</taxon>
        <taxon>Fungi</taxon>
        <taxon>Dikarya</taxon>
        <taxon>Basidiomycota</taxon>
        <taxon>Agaricomycotina</taxon>
        <taxon>Agaricomycetes</taxon>
        <taxon>Thelephorales</taxon>
        <taxon>Thelephoraceae</taxon>
        <taxon>Thelephora</taxon>
    </lineage>
</organism>
<dbReference type="AlphaFoldDB" id="A0A9P6HMN5"/>
<dbReference type="Proteomes" id="UP000736335">
    <property type="component" value="Unassembled WGS sequence"/>
</dbReference>
<dbReference type="OrthoDB" id="434783at2759"/>
<sequence length="558" mass="63722">MSSHTRPTVFHRLSPIERCLPELLEQVVLFAEDSLPGPPSNLLPLRMTSKTMNFVLSPDTNSSIYSRIFALKFDTTAVSGRLSGRWRTSRCRTAELLLRFQVLNRLRRGNINSPLLMDDLWTVFLILLEHDHKNAKQLTEWAKVHIFALLVAQRWSADGYAPEFGENVGGVVCRIIWELVREAELTEPVRRELQRWLYPRVIRGYQLSSFYASEEFFRVKGYGKELEERIRGHPPASMRVQYYGHSITVAAPPLASACLSVFILAMQPNALRYTPGGMEQYIPGRTFSQRVDDEWFRLVNCHNINVPHGLSGKNFTPSSLVGSWTGIVLAPQLLEFEQHLHSGREPSKVPFGYFDSRMELREHHCLGDETCIFPGLGPDGIAEDPLNAWFPPGATFDEDNDTLEIYDPIEDHTATYETYRTDAEHPYEEDLMQLGAEIIDSGPDIPDETQGLANEPSYIDDDEQWSDTVSHRDSGIRDIIITGTMQTGDHEHLLRGRIRDWDGLIILSRLPGPSDHQQFIWVFRGYVHAERHIIGRWKQASTPFGEIGWEGGFMFSKQ</sequence>
<gene>
    <name evidence="1" type="ORF">BJ322DRAFT_403358</name>
</gene>
<evidence type="ECO:0000313" key="2">
    <source>
        <dbReference type="Proteomes" id="UP000736335"/>
    </source>
</evidence>